<accession>A0AA39HPP7</accession>
<feature type="region of interest" description="Disordered" evidence="1">
    <location>
        <begin position="52"/>
        <end position="88"/>
    </location>
</feature>
<sequence length="126" mass="14464">MARSHNAVAANASVISAFFKNITENVAYRTELFDKIRAFWGIIVQRRRQYFSQKDDKDRLESIKQSPGKGSPQEAHESVPTSAQKSHHMCDFFQEKREAFDSSKRSKQQEGADKVDREAVICNLQQ</sequence>
<keyword evidence="3" id="KW-1185">Reference proteome</keyword>
<name>A0AA39HPP7_9BILA</name>
<organism evidence="2 3">
    <name type="scientific">Steinernema hermaphroditum</name>
    <dbReference type="NCBI Taxonomy" id="289476"/>
    <lineage>
        <taxon>Eukaryota</taxon>
        <taxon>Metazoa</taxon>
        <taxon>Ecdysozoa</taxon>
        <taxon>Nematoda</taxon>
        <taxon>Chromadorea</taxon>
        <taxon>Rhabditida</taxon>
        <taxon>Tylenchina</taxon>
        <taxon>Panagrolaimomorpha</taxon>
        <taxon>Strongyloidoidea</taxon>
        <taxon>Steinernematidae</taxon>
        <taxon>Steinernema</taxon>
    </lineage>
</organism>
<dbReference type="EMBL" id="JAUCMV010000003">
    <property type="protein sequence ID" value="KAK0409777.1"/>
    <property type="molecule type" value="Genomic_DNA"/>
</dbReference>
<dbReference type="AlphaFoldDB" id="A0AA39HPP7"/>
<feature type="region of interest" description="Disordered" evidence="1">
    <location>
        <begin position="98"/>
        <end position="117"/>
    </location>
</feature>
<evidence type="ECO:0000313" key="2">
    <source>
        <dbReference type="EMBL" id="KAK0409777.1"/>
    </source>
</evidence>
<proteinExistence type="predicted"/>
<dbReference type="Proteomes" id="UP001175271">
    <property type="component" value="Unassembled WGS sequence"/>
</dbReference>
<evidence type="ECO:0000256" key="1">
    <source>
        <dbReference type="SAM" id="MobiDB-lite"/>
    </source>
</evidence>
<reference evidence="2" key="1">
    <citation type="submission" date="2023-06" db="EMBL/GenBank/DDBJ databases">
        <title>Genomic analysis of the entomopathogenic nematode Steinernema hermaphroditum.</title>
        <authorList>
            <person name="Schwarz E.M."/>
            <person name="Heppert J.K."/>
            <person name="Baniya A."/>
            <person name="Schwartz H.T."/>
            <person name="Tan C.-H."/>
            <person name="Antoshechkin I."/>
            <person name="Sternberg P.W."/>
            <person name="Goodrich-Blair H."/>
            <person name="Dillman A.R."/>
        </authorList>
    </citation>
    <scope>NUCLEOTIDE SEQUENCE</scope>
    <source>
        <strain evidence="2">PS9179</strain>
        <tissue evidence="2">Whole animal</tissue>
    </source>
</reference>
<gene>
    <name evidence="2" type="ORF">QR680_004749</name>
</gene>
<protein>
    <submittedName>
        <fullName evidence="2">Uncharacterized protein</fullName>
    </submittedName>
</protein>
<evidence type="ECO:0000313" key="3">
    <source>
        <dbReference type="Proteomes" id="UP001175271"/>
    </source>
</evidence>
<comment type="caution">
    <text evidence="2">The sequence shown here is derived from an EMBL/GenBank/DDBJ whole genome shotgun (WGS) entry which is preliminary data.</text>
</comment>
<feature type="compositionally biased region" description="Basic and acidic residues" evidence="1">
    <location>
        <begin position="53"/>
        <end position="62"/>
    </location>
</feature>